<sequence length="692" mass="78534">MDEMSSRDSRKATNTQSRLSSPWMRSVSISPPPLMLARDVERPLLDDMIMRTPSPITYESGSSRLPLNFSFISSLPEYNLRMYVEARKELETQRFDKVWQETAIQWEGEYGTSFPYLKDKDFRHKVQQCNTEFDNNVYGNATVERWKNMWLLQFRNHTAPKLAADLRKEGIQRRVQSWVETGIYHRESMEFWEKISVPREFRDLNGTRTAPPKLEQFNFQKIASTLNVQEPHEAWKFRDPNETRASPELEEFGFRKLASEPNTFSQEPYGLWERNGRWRAGSGSGSSVGSVASIKDALYAEKLPFPNYWSHSRPRNPSKLSPPNQSPVTPPFLRPTLTLPTLPAPWSTPPNLSPDKSTYTFDAATYILGGIKKPDPEDEKERQGITEKREKTWTEEQAHQEQSGEPEKDSPIIGIKTPLADMISYLTKSGCQDLTQSLNLTTFSNYPVCHGGLSDVYRGYLNVGTQVAVKALRISQESIQNAKHFKRAARELHTWSSCQHRNVLQLLGLAVFQGRIGMVSPWIEGGDLPRYLKNTPDMDRCNLCTQICDGLAYLHGIGIIHGDLKGANILVLPDGTPVLADFGNSILLGHKLQFTETTQRPGWTVRWAAPELLNESDEPSEAADVYALGMTILQFHGYLIWREAIKLSRTSATDEVNISSTRGLHANKSKDESKEEGNDTDTSVKMELEVAD</sequence>
<evidence type="ECO:0000259" key="6">
    <source>
        <dbReference type="PROSITE" id="PS50011"/>
    </source>
</evidence>
<feature type="compositionally biased region" description="Basic and acidic residues" evidence="5">
    <location>
        <begin position="668"/>
        <end position="692"/>
    </location>
</feature>
<evidence type="ECO:0000313" key="8">
    <source>
        <dbReference type="Proteomes" id="UP000663827"/>
    </source>
</evidence>
<dbReference type="Proteomes" id="UP000663827">
    <property type="component" value="Unassembled WGS sequence"/>
</dbReference>
<dbReference type="Gene3D" id="1.10.510.10">
    <property type="entry name" value="Transferase(Phosphotransferase) domain 1"/>
    <property type="match status" value="1"/>
</dbReference>
<evidence type="ECO:0000313" key="7">
    <source>
        <dbReference type="EMBL" id="CAE7067773.1"/>
    </source>
</evidence>
<proteinExistence type="predicted"/>
<name>A0A8H3DVY9_9AGAM</name>
<feature type="compositionally biased region" description="Basic and acidic residues" evidence="5">
    <location>
        <begin position="372"/>
        <end position="399"/>
    </location>
</feature>
<dbReference type="SUPFAM" id="SSF56112">
    <property type="entry name" value="Protein kinase-like (PK-like)"/>
    <property type="match status" value="1"/>
</dbReference>
<dbReference type="InterPro" id="IPR050538">
    <property type="entry name" value="MAP_kinase_kinase_kinase"/>
</dbReference>
<dbReference type="GO" id="GO:0000165">
    <property type="term" value="P:MAPK cascade"/>
    <property type="evidence" value="ECO:0007669"/>
    <property type="project" value="UniProtKB-ARBA"/>
</dbReference>
<comment type="caution">
    <text evidence="7">The sequence shown here is derived from an EMBL/GenBank/DDBJ whole genome shotgun (WGS) entry which is preliminary data.</text>
</comment>
<dbReference type="InterPro" id="IPR000719">
    <property type="entry name" value="Prot_kinase_dom"/>
</dbReference>
<dbReference type="PANTHER" id="PTHR48016">
    <property type="entry name" value="MAP KINASE KINASE KINASE SSK2-RELATED-RELATED"/>
    <property type="match status" value="1"/>
</dbReference>
<feature type="region of interest" description="Disordered" evidence="5">
    <location>
        <begin position="310"/>
        <end position="355"/>
    </location>
</feature>
<dbReference type="Pfam" id="PF00069">
    <property type="entry name" value="Pkinase"/>
    <property type="match status" value="1"/>
</dbReference>
<organism evidence="7 8">
    <name type="scientific">Rhizoctonia solani</name>
    <dbReference type="NCBI Taxonomy" id="456999"/>
    <lineage>
        <taxon>Eukaryota</taxon>
        <taxon>Fungi</taxon>
        <taxon>Dikarya</taxon>
        <taxon>Basidiomycota</taxon>
        <taxon>Agaricomycotina</taxon>
        <taxon>Agaricomycetes</taxon>
        <taxon>Cantharellales</taxon>
        <taxon>Ceratobasidiaceae</taxon>
        <taxon>Rhizoctonia</taxon>
    </lineage>
</organism>
<dbReference type="InterPro" id="IPR011009">
    <property type="entry name" value="Kinase-like_dom_sf"/>
</dbReference>
<evidence type="ECO:0000256" key="5">
    <source>
        <dbReference type="SAM" id="MobiDB-lite"/>
    </source>
</evidence>
<evidence type="ECO:0000256" key="2">
    <source>
        <dbReference type="ARBA" id="ARBA00022741"/>
    </source>
</evidence>
<evidence type="ECO:0000256" key="4">
    <source>
        <dbReference type="ARBA" id="ARBA00022840"/>
    </source>
</evidence>
<feature type="non-terminal residue" evidence="7">
    <location>
        <position position="1"/>
    </location>
</feature>
<feature type="region of interest" description="Disordered" evidence="5">
    <location>
        <begin position="1"/>
        <end position="25"/>
    </location>
</feature>
<dbReference type="PROSITE" id="PS00108">
    <property type="entry name" value="PROTEIN_KINASE_ST"/>
    <property type="match status" value="1"/>
</dbReference>
<dbReference type="PROSITE" id="PS50011">
    <property type="entry name" value="PROTEIN_KINASE_DOM"/>
    <property type="match status" value="1"/>
</dbReference>
<evidence type="ECO:0000256" key="1">
    <source>
        <dbReference type="ARBA" id="ARBA00022679"/>
    </source>
</evidence>
<dbReference type="AlphaFoldDB" id="A0A8H3DVY9"/>
<accession>A0A8H3DVY9</accession>
<dbReference type="GO" id="GO:0005524">
    <property type="term" value="F:ATP binding"/>
    <property type="evidence" value="ECO:0007669"/>
    <property type="project" value="UniProtKB-KW"/>
</dbReference>
<reference evidence="7" key="1">
    <citation type="submission" date="2021-01" db="EMBL/GenBank/DDBJ databases">
        <authorList>
            <person name="Kaushik A."/>
        </authorList>
    </citation>
    <scope>NUCLEOTIDE SEQUENCE</scope>
    <source>
        <strain evidence="7">AG5</strain>
    </source>
</reference>
<keyword evidence="1" id="KW-0808">Transferase</keyword>
<feature type="compositionally biased region" description="Pro residues" evidence="5">
    <location>
        <begin position="342"/>
        <end position="352"/>
    </location>
</feature>
<keyword evidence="2" id="KW-0547">Nucleotide-binding</keyword>
<dbReference type="PANTHER" id="PTHR48016:SF47">
    <property type="entry name" value="PROTEIN KINASE DOMAIN-CONTAINING PROTEIN"/>
    <property type="match status" value="1"/>
</dbReference>
<dbReference type="EMBL" id="CAJNJQ010000282">
    <property type="protein sequence ID" value="CAE7067773.1"/>
    <property type="molecule type" value="Genomic_DNA"/>
</dbReference>
<protein>
    <recommendedName>
        <fullName evidence="6">Protein kinase domain-containing protein</fullName>
    </recommendedName>
</protein>
<feature type="domain" description="Protein kinase" evidence="6">
    <location>
        <begin position="442"/>
        <end position="692"/>
    </location>
</feature>
<keyword evidence="3" id="KW-0418">Kinase</keyword>
<evidence type="ECO:0000256" key="3">
    <source>
        <dbReference type="ARBA" id="ARBA00022777"/>
    </source>
</evidence>
<feature type="compositionally biased region" description="Pro residues" evidence="5">
    <location>
        <begin position="324"/>
        <end position="333"/>
    </location>
</feature>
<feature type="compositionally biased region" description="Basic and acidic residues" evidence="5">
    <location>
        <begin position="1"/>
        <end position="11"/>
    </location>
</feature>
<gene>
    <name evidence="7" type="ORF">RDB_LOCUS13016</name>
</gene>
<dbReference type="SMART" id="SM00220">
    <property type="entry name" value="S_TKc"/>
    <property type="match status" value="1"/>
</dbReference>
<feature type="region of interest" description="Disordered" evidence="5">
    <location>
        <begin position="658"/>
        <end position="692"/>
    </location>
</feature>
<dbReference type="InterPro" id="IPR008271">
    <property type="entry name" value="Ser/Thr_kinase_AS"/>
</dbReference>
<keyword evidence="4" id="KW-0067">ATP-binding</keyword>
<dbReference type="GO" id="GO:0004672">
    <property type="term" value="F:protein kinase activity"/>
    <property type="evidence" value="ECO:0007669"/>
    <property type="project" value="InterPro"/>
</dbReference>
<feature type="region of interest" description="Disordered" evidence="5">
    <location>
        <begin position="370"/>
        <end position="413"/>
    </location>
</feature>